<name>A0A919CKP8_9ACTN</name>
<reference evidence="2 3" key="1">
    <citation type="journal article" date="2014" name="Int. J. Syst. Evol. Microbiol.">
        <title>Complete genome sequence of Corynebacterium casei LMG S-19264T (=DSM 44701T), isolated from a smear-ripened cheese.</title>
        <authorList>
            <consortium name="US DOE Joint Genome Institute (JGI-PGF)"/>
            <person name="Walter F."/>
            <person name="Albersmeier A."/>
            <person name="Kalinowski J."/>
            <person name="Ruckert C."/>
        </authorList>
    </citation>
    <scope>NUCLEOTIDE SEQUENCE [LARGE SCALE GENOMIC DNA]</scope>
    <source>
        <strain evidence="2 3">KCTC 19473</strain>
    </source>
</reference>
<proteinExistence type="predicted"/>
<organism evidence="2 3">
    <name type="scientific">Nocardiopsis kunsanensis</name>
    <dbReference type="NCBI Taxonomy" id="141693"/>
    <lineage>
        <taxon>Bacteria</taxon>
        <taxon>Bacillati</taxon>
        <taxon>Actinomycetota</taxon>
        <taxon>Actinomycetes</taxon>
        <taxon>Streptosporangiales</taxon>
        <taxon>Nocardiopsidaceae</taxon>
        <taxon>Nocardiopsis</taxon>
    </lineage>
</organism>
<comment type="caution">
    <text evidence="2">The sequence shown here is derived from an EMBL/GenBank/DDBJ whole genome shotgun (WGS) entry which is preliminary data.</text>
</comment>
<feature type="compositionally biased region" description="Basic and acidic residues" evidence="1">
    <location>
        <begin position="48"/>
        <end position="62"/>
    </location>
</feature>
<dbReference type="Proteomes" id="UP000654947">
    <property type="component" value="Unassembled WGS sequence"/>
</dbReference>
<keyword evidence="3" id="KW-1185">Reference proteome</keyword>
<evidence type="ECO:0000313" key="3">
    <source>
        <dbReference type="Proteomes" id="UP000654947"/>
    </source>
</evidence>
<feature type="region of interest" description="Disordered" evidence="1">
    <location>
        <begin position="1"/>
        <end position="21"/>
    </location>
</feature>
<dbReference type="EMBL" id="BMXL01000025">
    <property type="protein sequence ID" value="GHD33094.1"/>
    <property type="molecule type" value="Genomic_DNA"/>
</dbReference>
<dbReference type="AlphaFoldDB" id="A0A919CKP8"/>
<protein>
    <submittedName>
        <fullName evidence="2">Uncharacterized protein</fullName>
    </submittedName>
</protein>
<gene>
    <name evidence="2" type="ORF">GCM10007147_37380</name>
</gene>
<sequence length="62" mass="7020">MVKMLNSVGVRYRSRTNRRHTMHHCDRTRVRAIHDLHGKARTPADCGPRGREEAVGGVRADA</sequence>
<evidence type="ECO:0000313" key="2">
    <source>
        <dbReference type="EMBL" id="GHD33094.1"/>
    </source>
</evidence>
<evidence type="ECO:0000256" key="1">
    <source>
        <dbReference type="SAM" id="MobiDB-lite"/>
    </source>
</evidence>
<accession>A0A919CKP8</accession>
<feature type="compositionally biased region" description="Basic residues" evidence="1">
    <location>
        <begin position="12"/>
        <end position="21"/>
    </location>
</feature>
<feature type="region of interest" description="Disordered" evidence="1">
    <location>
        <begin position="39"/>
        <end position="62"/>
    </location>
</feature>